<evidence type="ECO:0000313" key="4">
    <source>
        <dbReference type="EMBL" id="PWI70638.1"/>
    </source>
</evidence>
<protein>
    <recommendedName>
        <fullName evidence="3">Alpha/beta hydrolase fold-3 domain-containing protein</fullName>
    </recommendedName>
</protein>
<reference evidence="4 5" key="1">
    <citation type="journal article" date="2016" name="Front. Microbiol.">
        <title>Genome and transcriptome sequences reveal the specific parasitism of the nematophagous Purpureocillium lilacinum 36-1.</title>
        <authorList>
            <person name="Xie J."/>
            <person name="Li S."/>
            <person name="Mo C."/>
            <person name="Xiao X."/>
            <person name="Peng D."/>
            <person name="Wang G."/>
            <person name="Xiao Y."/>
        </authorList>
    </citation>
    <scope>NUCLEOTIDE SEQUENCE [LARGE SCALE GENOMIC DNA]</scope>
    <source>
        <strain evidence="4 5">36-1</strain>
    </source>
</reference>
<feature type="region of interest" description="Disordered" evidence="2">
    <location>
        <begin position="567"/>
        <end position="589"/>
    </location>
</feature>
<sequence>MMAMAWAMTEGRGPKMWIASTTKPILPPQTSGWAGGLGLRWGFGRVGSQRPTSQRGRDGRLVVALVAGRIRLSRVRAGRRIDVTDDDSPASWARTASDAGTGYGSKGPTLLEATGTQKTPGISVNNQSASLGQHPPKEDEQNERASGPDTSAMGGRVGLACWVAAPAVGRGLDPRMEPQQKAHLEQAVLDSWPSPGSPPAMRNRARFCSDGRHLASTHGRCWRWLDNRPLTDCLLVPAVVRSVGLGMPTRRTAVRDSPGASRRFPASRAGLVRHLASCARRRSCCSSRSRRRRAQVSVPLARRHRRLGHCPGPGPPATGERHGGLAELASPRMRADIRTCVARASGAHGGRLSQKLAYLQYSASGARWMAVADAVATAGTIKSPSLLPRARMPWKLPTGRRSAPCLLPRSTDVRAAPRYRYRCRCRAHGSPGGSCARAVDLAACPLKTQEPRDGNPSARECMHLGTGHLPAHLPTHWPGVRQPGSPLCVSEPPAWLTSIIACAIGSRGRGCQGHPLPALVLSRPFRHVIPGARPGNSETAAEAGTSAAVAGSLCTLQSARRVLRGGTLQKPASQPPDGGKTGPPHGQFTVRPAARLQPAHRAPLAPSHRGPIHPSGPLSNIQCHPAACNTALPSLARLRSHPFPPSSTWSLHSISAAPETQAARARRSFPRSASHSSFPRLTLEPSPDPDPACCSREPPGPRAPCALCLSPFSASPVHLHSVARRHVKHSHGPAPTNQPLFWSQETGPWTDVVECIASIAAARARANPRPPVHRPCAGDDGTSARGAGFHMDGLKPITPSTTAASFATSTASSAAPSEATTPAGLSPAPSGADTPDYVNPLESSSRWYLTAKASAVRYAASVGFSISNRSDPPAPTFSREIWLDSTLSEWKGRQKIKVEVWVPPRISVGPRAAVINFHGGGWILGQGTDDARWAGAVMGALDAVVFTVNYRLAPSYPFPTPVEDCVDAIFQIVARAGEFGIDADRVILAGFSAGATIALSSWIVMQEPYQWGYKLPAESPDIAGLVVFYPTLDITISRPEKRQTCMKPELTLSPGLTDLIDASYVYPPVPREQRTDPRLSPGLMPDELLKKMPPIHLCLCEYDMLLAEGIRFAKRLQHHDMPFSVRVVEGESHGWDKPPPMAPKESVNVEYGEATQAMARWLRQDCETDRESMSSMRTKRPRIRRPKYLSFRSRSAR</sequence>
<dbReference type="PANTHER" id="PTHR48081">
    <property type="entry name" value="AB HYDROLASE SUPERFAMILY PROTEIN C4A8.06C"/>
    <property type="match status" value="1"/>
</dbReference>
<feature type="region of interest" description="Disordered" evidence="2">
    <location>
        <begin position="1165"/>
        <end position="1197"/>
    </location>
</feature>
<dbReference type="Gene3D" id="3.40.50.1820">
    <property type="entry name" value="alpha/beta hydrolase"/>
    <property type="match status" value="1"/>
</dbReference>
<accession>A0A2U3E7Y5</accession>
<name>A0A2U3E7Y5_PURLI</name>
<feature type="domain" description="Alpha/beta hydrolase fold-3" evidence="3">
    <location>
        <begin position="914"/>
        <end position="1135"/>
    </location>
</feature>
<evidence type="ECO:0000256" key="1">
    <source>
        <dbReference type="ARBA" id="ARBA00022801"/>
    </source>
</evidence>
<proteinExistence type="predicted"/>
<feature type="compositionally biased region" description="Basic residues" evidence="2">
    <location>
        <begin position="1177"/>
        <end position="1187"/>
    </location>
</feature>
<dbReference type="InterPro" id="IPR050300">
    <property type="entry name" value="GDXG_lipolytic_enzyme"/>
</dbReference>
<dbReference type="PANTHER" id="PTHR48081:SF8">
    <property type="entry name" value="ALPHA_BETA HYDROLASE FOLD-3 DOMAIN-CONTAINING PROTEIN-RELATED"/>
    <property type="match status" value="1"/>
</dbReference>
<organism evidence="4 5">
    <name type="scientific">Purpureocillium lilacinum</name>
    <name type="common">Paecilomyces lilacinus</name>
    <dbReference type="NCBI Taxonomy" id="33203"/>
    <lineage>
        <taxon>Eukaryota</taxon>
        <taxon>Fungi</taxon>
        <taxon>Dikarya</taxon>
        <taxon>Ascomycota</taxon>
        <taxon>Pezizomycotina</taxon>
        <taxon>Sordariomycetes</taxon>
        <taxon>Hypocreomycetidae</taxon>
        <taxon>Hypocreales</taxon>
        <taxon>Ophiocordycipitaceae</taxon>
        <taxon>Purpureocillium</taxon>
    </lineage>
</organism>
<feature type="compositionally biased region" description="Low complexity" evidence="2">
    <location>
        <begin position="803"/>
        <end position="823"/>
    </location>
</feature>
<dbReference type="SUPFAM" id="SSF53474">
    <property type="entry name" value="alpha/beta-Hydrolases"/>
    <property type="match status" value="1"/>
</dbReference>
<dbReference type="Proteomes" id="UP000245956">
    <property type="component" value="Unassembled WGS sequence"/>
</dbReference>
<keyword evidence="1" id="KW-0378">Hydrolase</keyword>
<evidence type="ECO:0000256" key="2">
    <source>
        <dbReference type="SAM" id="MobiDB-lite"/>
    </source>
</evidence>
<feature type="compositionally biased region" description="Polar residues" evidence="2">
    <location>
        <begin position="114"/>
        <end position="131"/>
    </location>
</feature>
<dbReference type="Pfam" id="PF07859">
    <property type="entry name" value="Abhydrolase_3"/>
    <property type="match status" value="1"/>
</dbReference>
<feature type="region of interest" description="Disordered" evidence="2">
    <location>
        <begin position="766"/>
        <end position="787"/>
    </location>
</feature>
<dbReference type="GO" id="GO:0016787">
    <property type="term" value="F:hydrolase activity"/>
    <property type="evidence" value="ECO:0007669"/>
    <property type="project" value="UniProtKB-KW"/>
</dbReference>
<feature type="compositionally biased region" description="Low complexity" evidence="2">
    <location>
        <begin position="670"/>
        <end position="680"/>
    </location>
</feature>
<comment type="caution">
    <text evidence="4">The sequence shown here is derived from an EMBL/GenBank/DDBJ whole genome shotgun (WGS) entry which is preliminary data.</text>
</comment>
<feature type="region of interest" description="Disordered" evidence="2">
    <location>
        <begin position="84"/>
        <end position="152"/>
    </location>
</feature>
<evidence type="ECO:0000259" key="3">
    <source>
        <dbReference type="Pfam" id="PF07859"/>
    </source>
</evidence>
<evidence type="ECO:0000313" key="5">
    <source>
        <dbReference type="Proteomes" id="UP000245956"/>
    </source>
</evidence>
<feature type="region of interest" description="Disordered" evidence="2">
    <location>
        <begin position="803"/>
        <end position="837"/>
    </location>
</feature>
<dbReference type="EMBL" id="LCWV01000009">
    <property type="protein sequence ID" value="PWI70638.1"/>
    <property type="molecule type" value="Genomic_DNA"/>
</dbReference>
<dbReference type="InterPro" id="IPR013094">
    <property type="entry name" value="AB_hydrolase_3"/>
</dbReference>
<gene>
    <name evidence="4" type="ORF">PCL_13037</name>
</gene>
<dbReference type="AlphaFoldDB" id="A0A2U3E7Y5"/>
<feature type="region of interest" description="Disordered" evidence="2">
    <location>
        <begin position="657"/>
        <end position="695"/>
    </location>
</feature>
<dbReference type="InterPro" id="IPR029058">
    <property type="entry name" value="AB_hydrolase_fold"/>
</dbReference>